<protein>
    <submittedName>
        <fullName evidence="2">Uncharacterized protein</fullName>
    </submittedName>
</protein>
<reference evidence="2" key="1">
    <citation type="submission" date="2021-01" db="UniProtKB">
        <authorList>
            <consortium name="EnsemblPlants"/>
        </authorList>
    </citation>
    <scope>IDENTIFICATION</scope>
</reference>
<keyword evidence="1" id="KW-0472">Membrane</keyword>
<keyword evidence="1" id="KW-1133">Transmembrane helix</keyword>
<name>A0A7N0TI63_KALFE</name>
<dbReference type="EnsemblPlants" id="Kaladp0037s0344.1.v1.1">
    <property type="protein sequence ID" value="Kaladp0037s0344.1.v1.1.CDS.1"/>
    <property type="gene ID" value="Kaladp0037s0344.v1.1"/>
</dbReference>
<dbReference type="Proteomes" id="UP000594263">
    <property type="component" value="Unplaced"/>
</dbReference>
<organism evidence="2 3">
    <name type="scientific">Kalanchoe fedtschenkoi</name>
    <name type="common">Lavender scallops</name>
    <name type="synonym">South American air plant</name>
    <dbReference type="NCBI Taxonomy" id="63787"/>
    <lineage>
        <taxon>Eukaryota</taxon>
        <taxon>Viridiplantae</taxon>
        <taxon>Streptophyta</taxon>
        <taxon>Embryophyta</taxon>
        <taxon>Tracheophyta</taxon>
        <taxon>Spermatophyta</taxon>
        <taxon>Magnoliopsida</taxon>
        <taxon>eudicotyledons</taxon>
        <taxon>Gunneridae</taxon>
        <taxon>Pentapetalae</taxon>
        <taxon>Saxifragales</taxon>
        <taxon>Crassulaceae</taxon>
        <taxon>Kalanchoe</taxon>
    </lineage>
</organism>
<dbReference type="AlphaFoldDB" id="A0A7N0TI63"/>
<evidence type="ECO:0000256" key="1">
    <source>
        <dbReference type="SAM" id="Phobius"/>
    </source>
</evidence>
<accession>A0A7N0TI63</accession>
<evidence type="ECO:0000313" key="3">
    <source>
        <dbReference type="Proteomes" id="UP000594263"/>
    </source>
</evidence>
<evidence type="ECO:0000313" key="2">
    <source>
        <dbReference type="EnsemblPlants" id="Kaladp0037s0344.1.v1.1.CDS.1"/>
    </source>
</evidence>
<dbReference type="Gramene" id="Kaladp0037s0344.1.v1.1">
    <property type="protein sequence ID" value="Kaladp0037s0344.1.v1.1.CDS.1"/>
    <property type="gene ID" value="Kaladp0037s0344.v1.1"/>
</dbReference>
<keyword evidence="3" id="KW-1185">Reference proteome</keyword>
<proteinExistence type="predicted"/>
<feature type="transmembrane region" description="Helical" evidence="1">
    <location>
        <begin position="93"/>
        <end position="117"/>
    </location>
</feature>
<sequence length="119" mass="13825">MVVPKIHTRVKREVVKEVSLSIFREVVTNCRCCTAVSQQLHKIIDLIHRIVKVNIQVQNRAVVQGCNIRLVVIFIQAFIIMRFAHTFSVTREVIFLVITPRYMLMSIISLHIHLLCFSL</sequence>
<keyword evidence="1" id="KW-0812">Transmembrane</keyword>
<feature type="transmembrane region" description="Helical" evidence="1">
    <location>
        <begin position="68"/>
        <end position="87"/>
    </location>
</feature>